<evidence type="ECO:0000313" key="4">
    <source>
        <dbReference type="Proteomes" id="UP000235220"/>
    </source>
</evidence>
<dbReference type="PROSITE" id="PS51747">
    <property type="entry name" value="CYT_DCMP_DEAMINASES_2"/>
    <property type="match status" value="1"/>
</dbReference>
<dbReference type="RefSeq" id="XP_018831109.1">
    <property type="nucleotide sequence ID" value="XM_018975564.2"/>
</dbReference>
<dbReference type="FunCoup" id="A0A2I4FHH8">
    <property type="interactions" value="1545"/>
</dbReference>
<reference evidence="5" key="1">
    <citation type="submission" date="2025-08" db="UniProtKB">
        <authorList>
            <consortium name="RefSeq"/>
        </authorList>
    </citation>
    <scope>IDENTIFICATION</scope>
    <source>
        <tissue evidence="5">Leaves</tissue>
    </source>
</reference>
<dbReference type="KEGG" id="jre:108998844"/>
<name>A0A2I4FHH8_JUGRE</name>
<accession>A0A2I4FHH8</accession>
<dbReference type="InterPro" id="IPR016193">
    <property type="entry name" value="Cytidine_deaminase-like"/>
</dbReference>
<evidence type="ECO:0000313" key="5">
    <source>
        <dbReference type="RefSeq" id="XP_018831109.1"/>
    </source>
</evidence>
<dbReference type="InterPro" id="IPR002125">
    <property type="entry name" value="CMP_dCMP_dom"/>
</dbReference>
<dbReference type="GO" id="GO:0005737">
    <property type="term" value="C:cytoplasm"/>
    <property type="evidence" value="ECO:0000318"/>
    <property type="project" value="GO_Central"/>
</dbReference>
<dbReference type="Gramene" id="Jr10_01210_p1">
    <property type="protein sequence ID" value="cds.Jr10_01210_p1"/>
    <property type="gene ID" value="Jr10_01210"/>
</dbReference>
<dbReference type="SUPFAM" id="SSF53927">
    <property type="entry name" value="Cytidine deaminase-like"/>
    <property type="match status" value="1"/>
</dbReference>
<dbReference type="Gene3D" id="3.40.140.10">
    <property type="entry name" value="Cytidine Deaminase, domain 2"/>
    <property type="match status" value="1"/>
</dbReference>
<dbReference type="STRING" id="51240.A0A2I4FHH8"/>
<dbReference type="PANTHER" id="PTHR11079:SF156">
    <property type="entry name" value="INACTIVE TRNA-SPECIFIC ADENOSINE DEAMINASE-LIKE PROTEIN 3-RELATED"/>
    <property type="match status" value="1"/>
</dbReference>
<evidence type="ECO:0000256" key="2">
    <source>
        <dbReference type="ARBA" id="ARBA00038160"/>
    </source>
</evidence>
<dbReference type="GeneID" id="108998844"/>
<dbReference type="AlphaFoldDB" id="A0A2I4FHH8"/>
<dbReference type="PANTHER" id="PTHR11079">
    <property type="entry name" value="CYTOSINE DEAMINASE FAMILY MEMBER"/>
    <property type="match status" value="1"/>
</dbReference>
<keyword evidence="1" id="KW-0819">tRNA processing</keyword>
<gene>
    <name evidence="5" type="primary">LOC108998844</name>
</gene>
<keyword evidence="4" id="KW-1185">Reference proteome</keyword>
<evidence type="ECO:0000256" key="1">
    <source>
        <dbReference type="ARBA" id="ARBA00022694"/>
    </source>
</evidence>
<protein>
    <submittedName>
        <fullName evidence="5">tRNA-specific adenosine deaminase TAD3</fullName>
    </submittedName>
</protein>
<dbReference type="GO" id="GO:0002100">
    <property type="term" value="P:tRNA wobble adenosine to inosine editing"/>
    <property type="evidence" value="ECO:0007669"/>
    <property type="project" value="InterPro"/>
</dbReference>
<organism evidence="4 5">
    <name type="scientific">Juglans regia</name>
    <name type="common">English walnut</name>
    <dbReference type="NCBI Taxonomy" id="51240"/>
    <lineage>
        <taxon>Eukaryota</taxon>
        <taxon>Viridiplantae</taxon>
        <taxon>Streptophyta</taxon>
        <taxon>Embryophyta</taxon>
        <taxon>Tracheophyta</taxon>
        <taxon>Spermatophyta</taxon>
        <taxon>Magnoliopsida</taxon>
        <taxon>eudicotyledons</taxon>
        <taxon>Gunneridae</taxon>
        <taxon>Pentapetalae</taxon>
        <taxon>rosids</taxon>
        <taxon>fabids</taxon>
        <taxon>Fagales</taxon>
        <taxon>Juglandaceae</taxon>
        <taxon>Juglans</taxon>
    </lineage>
</organism>
<dbReference type="GO" id="GO:0046872">
    <property type="term" value="F:metal ion binding"/>
    <property type="evidence" value="ECO:0007669"/>
    <property type="project" value="UniProtKB-KW"/>
</dbReference>
<dbReference type="GO" id="GO:0052717">
    <property type="term" value="F:tRNA-specific adenosine-34 deaminase activity"/>
    <property type="evidence" value="ECO:0007669"/>
    <property type="project" value="UniProtKB-EC"/>
</dbReference>
<dbReference type="Proteomes" id="UP000235220">
    <property type="component" value="Chromosome 10"/>
</dbReference>
<feature type="domain" description="CMP/dCMP-type deaminase" evidence="3">
    <location>
        <begin position="264"/>
        <end position="387"/>
    </location>
</feature>
<comment type="similarity">
    <text evidence="2">Belongs to the cytidine and deoxycytidylate deaminase family. ADAT3 subfamily.</text>
</comment>
<sequence>MNKHTDAWQILHVPDKPPIPPGQQPTVNVLASVIEPKIANTLVRRLNQIAPLENLRHVKRVQKKYLEGGKTQLAVILCLACENDNQLDSMQHDVREIVNAYRLSAFITKVSKSAASSKEEWEEQCKLWPTSYHPPTYNIDGITGFSEEDSQLVFSFMRFAVELAKSDDGLMVNAAVIVDPSVKQVIASARDEICSWNTCNNKSSIQTSSSQQLEVCITRSISNVVTDDSLLSKASTNELGRFTGVSCLYPWRWAEQQLSSPNSCYWHPLRHAALVAIESSAARDRLLFHGSREIEDKSFDMEHKSPSTGSPAKRQKLNMKNVEDHAKLDTLAEGNSSVSARPYLCTGYDIYLVWEPCTMCAMALVHQRIRRIFYAFTNPNAGALGSVHRLQGEKSLNHHYAVFRVLLPEEVMV</sequence>
<evidence type="ECO:0000259" key="3">
    <source>
        <dbReference type="PROSITE" id="PS51747"/>
    </source>
</evidence>
<proteinExistence type="inferred from homology"/>
<dbReference type="GO" id="GO:0005634">
    <property type="term" value="C:nucleus"/>
    <property type="evidence" value="ECO:0000318"/>
    <property type="project" value="GO_Central"/>
</dbReference>
<dbReference type="OrthoDB" id="3180714at2759"/>